<dbReference type="OrthoDB" id="2120038at2759"/>
<organism evidence="1 2">
    <name type="scientific">Dissophora globulifera</name>
    <dbReference type="NCBI Taxonomy" id="979702"/>
    <lineage>
        <taxon>Eukaryota</taxon>
        <taxon>Fungi</taxon>
        <taxon>Fungi incertae sedis</taxon>
        <taxon>Mucoromycota</taxon>
        <taxon>Mortierellomycotina</taxon>
        <taxon>Mortierellomycetes</taxon>
        <taxon>Mortierellales</taxon>
        <taxon>Mortierellaceae</taxon>
        <taxon>Dissophora</taxon>
    </lineage>
</organism>
<comment type="caution">
    <text evidence="1">The sequence shown here is derived from an EMBL/GenBank/DDBJ whole genome shotgun (WGS) entry which is preliminary data.</text>
</comment>
<name>A0A9P6RJI6_9FUNG</name>
<proteinExistence type="predicted"/>
<dbReference type="PANTHER" id="PTHR42100:SF1">
    <property type="entry name" value="OXIDOREDUCTASE 178 KDA SUBUNIT, PUTATIVE (AFU_ORTHOLOGUE AFUA_8G04320)-RELATED"/>
    <property type="match status" value="1"/>
</dbReference>
<protein>
    <submittedName>
        <fullName evidence="1">Uncharacterized protein</fullName>
    </submittedName>
</protein>
<accession>A0A9P6RJI6</accession>
<reference evidence="1" key="1">
    <citation type="journal article" date="2020" name="Fungal Divers.">
        <title>Resolving the Mortierellaceae phylogeny through synthesis of multi-gene phylogenetics and phylogenomics.</title>
        <authorList>
            <person name="Vandepol N."/>
            <person name="Liber J."/>
            <person name="Desiro A."/>
            <person name="Na H."/>
            <person name="Kennedy M."/>
            <person name="Barry K."/>
            <person name="Grigoriev I.V."/>
            <person name="Miller A.N."/>
            <person name="O'Donnell K."/>
            <person name="Stajich J.E."/>
            <person name="Bonito G."/>
        </authorList>
    </citation>
    <scope>NUCLEOTIDE SEQUENCE</scope>
    <source>
        <strain evidence="1">REB-010B</strain>
    </source>
</reference>
<dbReference type="EMBL" id="JAAAIP010000361">
    <property type="protein sequence ID" value="KAG0318644.1"/>
    <property type="molecule type" value="Genomic_DNA"/>
</dbReference>
<dbReference type="PANTHER" id="PTHR42100">
    <property type="entry name" value="OXIDOREDUCTASE 178 KDA SUBUNIT, PUTATIVE (AFU_ORTHOLOGUE AFUA_8G04320)-RELATED"/>
    <property type="match status" value="1"/>
</dbReference>
<sequence length="183" mass="20016">MSFLSRAGIAATRSTRVVQKRFGSHAAHSGPEAPPTQEGFTSSGFKLALVGIIGLIAWSRIDEHLTKQGEVTIISSAAQQFAGPEPLDITQPTLEAGILDFMEKHPLTRYIEYYMRSEEESNRINEQHIKQAQQKADDLKFAAGAALPPKVQLRYPDLMNSASGRLIEVGSAVDTEGVVPKFH</sequence>
<dbReference type="InterPro" id="IPR034444">
    <property type="entry name" value="Nuo17.8"/>
</dbReference>
<gene>
    <name evidence="1" type="ORF">BGZ99_005566</name>
</gene>
<dbReference type="Proteomes" id="UP000738325">
    <property type="component" value="Unassembled WGS sequence"/>
</dbReference>
<evidence type="ECO:0000313" key="1">
    <source>
        <dbReference type="EMBL" id="KAG0318644.1"/>
    </source>
</evidence>
<evidence type="ECO:0000313" key="2">
    <source>
        <dbReference type="Proteomes" id="UP000738325"/>
    </source>
</evidence>
<keyword evidence="2" id="KW-1185">Reference proteome</keyword>
<dbReference type="GO" id="GO:0005739">
    <property type="term" value="C:mitochondrion"/>
    <property type="evidence" value="ECO:0007669"/>
    <property type="project" value="InterPro"/>
</dbReference>
<dbReference type="AlphaFoldDB" id="A0A9P6RJI6"/>